<evidence type="ECO:0000259" key="5">
    <source>
        <dbReference type="Pfam" id="PF01416"/>
    </source>
</evidence>
<dbReference type="OrthoDB" id="271910at2759"/>
<dbReference type="Pfam" id="PF01416">
    <property type="entry name" value="PseudoU_synth_1"/>
    <property type="match status" value="1"/>
</dbReference>
<name>A0A0D2MTA6_9CHLO</name>
<dbReference type="InterPro" id="IPR020094">
    <property type="entry name" value="TruA/RsuA/RluB/E/F_N"/>
</dbReference>
<feature type="chain" id="PRO_5002247222" description="tRNA pseudouridine synthase" evidence="4">
    <location>
        <begin position="21"/>
        <end position="195"/>
    </location>
</feature>
<reference evidence="6 7" key="1">
    <citation type="journal article" date="2013" name="BMC Genomics">
        <title>Reconstruction of the lipid metabolism for the microalga Monoraphidium neglectum from its genome sequence reveals characteristics suitable for biofuel production.</title>
        <authorList>
            <person name="Bogen C."/>
            <person name="Al-Dilaimi A."/>
            <person name="Albersmeier A."/>
            <person name="Wichmann J."/>
            <person name="Grundmann M."/>
            <person name="Rupp O."/>
            <person name="Lauersen K.J."/>
            <person name="Blifernez-Klassen O."/>
            <person name="Kalinowski J."/>
            <person name="Goesmann A."/>
            <person name="Mussgnug J.H."/>
            <person name="Kruse O."/>
        </authorList>
    </citation>
    <scope>NUCLEOTIDE SEQUENCE [LARGE SCALE GENOMIC DNA]</scope>
    <source>
        <strain evidence="6 7">SAG 48.87</strain>
    </source>
</reference>
<dbReference type="InterPro" id="IPR001406">
    <property type="entry name" value="PsdUridine_synth_TruA"/>
</dbReference>
<keyword evidence="2 3" id="KW-0413">Isomerase</keyword>
<dbReference type="Proteomes" id="UP000054498">
    <property type="component" value="Unassembled WGS sequence"/>
</dbReference>
<dbReference type="FunFam" id="3.30.70.580:FF:000001">
    <property type="entry name" value="tRNA pseudouridine synthase A"/>
    <property type="match status" value="1"/>
</dbReference>
<dbReference type="GeneID" id="25735023"/>
<dbReference type="PANTHER" id="PTHR11142:SF0">
    <property type="entry name" value="TRNA PSEUDOURIDINE SYNTHASE-LIKE 1"/>
    <property type="match status" value="1"/>
</dbReference>
<evidence type="ECO:0000256" key="4">
    <source>
        <dbReference type="SAM" id="SignalP"/>
    </source>
</evidence>
<keyword evidence="7" id="KW-1185">Reference proteome</keyword>
<dbReference type="InterPro" id="IPR020097">
    <property type="entry name" value="PsdUridine_synth_TruA_a/b_dom"/>
</dbReference>
<evidence type="ECO:0000313" key="6">
    <source>
        <dbReference type="EMBL" id="KIZ05810.1"/>
    </source>
</evidence>
<dbReference type="InterPro" id="IPR020103">
    <property type="entry name" value="PsdUridine_synth_cat_dom_sf"/>
</dbReference>
<dbReference type="RefSeq" id="XP_013904829.1">
    <property type="nucleotide sequence ID" value="XM_014049375.1"/>
</dbReference>
<proteinExistence type="inferred from homology"/>
<dbReference type="GO" id="GO:0003723">
    <property type="term" value="F:RNA binding"/>
    <property type="evidence" value="ECO:0007669"/>
    <property type="project" value="InterPro"/>
</dbReference>
<dbReference type="GO" id="GO:0160147">
    <property type="term" value="F:tRNA pseudouridine(38-40) synthase activity"/>
    <property type="evidence" value="ECO:0007669"/>
    <property type="project" value="UniProtKB-EC"/>
</dbReference>
<evidence type="ECO:0000256" key="2">
    <source>
        <dbReference type="ARBA" id="ARBA00023235"/>
    </source>
</evidence>
<comment type="catalytic activity">
    <reaction evidence="3">
        <text>uridine(38/39/40) in tRNA = pseudouridine(38/39/40) in tRNA</text>
        <dbReference type="Rhea" id="RHEA:22376"/>
        <dbReference type="Rhea" id="RHEA-COMP:10085"/>
        <dbReference type="Rhea" id="RHEA-COMP:10087"/>
        <dbReference type="ChEBI" id="CHEBI:65314"/>
        <dbReference type="ChEBI" id="CHEBI:65315"/>
        <dbReference type="EC" id="5.4.99.12"/>
    </reaction>
</comment>
<evidence type="ECO:0000256" key="1">
    <source>
        <dbReference type="ARBA" id="ARBA00022694"/>
    </source>
</evidence>
<dbReference type="AlphaFoldDB" id="A0A0D2MTA6"/>
<accession>A0A0D2MTA6</accession>
<dbReference type="PANTHER" id="PTHR11142">
    <property type="entry name" value="PSEUDOURIDYLATE SYNTHASE"/>
    <property type="match status" value="1"/>
</dbReference>
<dbReference type="EC" id="5.4.99.12" evidence="3"/>
<dbReference type="SUPFAM" id="SSF55120">
    <property type="entry name" value="Pseudouridine synthase"/>
    <property type="match status" value="1"/>
</dbReference>
<protein>
    <recommendedName>
        <fullName evidence="3">tRNA pseudouridine synthase</fullName>
        <ecNumber evidence="3">5.4.99.12</ecNumber>
    </recommendedName>
</protein>
<gene>
    <name evidence="6" type="ORF">MNEG_2145</name>
</gene>
<dbReference type="KEGG" id="mng:MNEG_2145"/>
<keyword evidence="4" id="KW-0732">Signal</keyword>
<sequence length="195" mass="19345">MTSSVAACVAAGCLAAAAAAFGHLAGSCGSIAPARAASAGSSAGADGGTLGGLARGAASAGAAAAAPAAVPPPQLAPDIGTHSFRLLIAYDGTDYSGWQLQPHAPTVQLHLERALTTVLREPRETLCVIAAGRTDAGVHAAGQVVQFRTNRPRAVDPARLPKRLNSLLPHNIRVSGAAATAPDFLVTSCATGKAR</sequence>
<evidence type="ECO:0000256" key="3">
    <source>
        <dbReference type="RuleBase" id="RU003792"/>
    </source>
</evidence>
<feature type="signal peptide" evidence="4">
    <location>
        <begin position="1"/>
        <end position="20"/>
    </location>
</feature>
<keyword evidence="1 3" id="KW-0819">tRNA processing</keyword>
<comment type="similarity">
    <text evidence="3">Belongs to the tRNA pseudouridine synthase TruA family.</text>
</comment>
<organism evidence="6 7">
    <name type="scientific">Monoraphidium neglectum</name>
    <dbReference type="NCBI Taxonomy" id="145388"/>
    <lineage>
        <taxon>Eukaryota</taxon>
        <taxon>Viridiplantae</taxon>
        <taxon>Chlorophyta</taxon>
        <taxon>core chlorophytes</taxon>
        <taxon>Chlorophyceae</taxon>
        <taxon>CS clade</taxon>
        <taxon>Sphaeropleales</taxon>
        <taxon>Selenastraceae</taxon>
        <taxon>Monoraphidium</taxon>
    </lineage>
</organism>
<feature type="domain" description="Pseudouridine synthase I TruA alpha/beta" evidence="5">
    <location>
        <begin position="88"/>
        <end position="179"/>
    </location>
</feature>
<dbReference type="Gene3D" id="3.30.70.580">
    <property type="entry name" value="Pseudouridine synthase I, catalytic domain, N-terminal subdomain"/>
    <property type="match status" value="1"/>
</dbReference>
<dbReference type="STRING" id="145388.A0A0D2MTA6"/>
<dbReference type="GO" id="GO:0031119">
    <property type="term" value="P:tRNA pseudouridine synthesis"/>
    <property type="evidence" value="ECO:0007669"/>
    <property type="project" value="TreeGrafter"/>
</dbReference>
<evidence type="ECO:0000313" key="7">
    <source>
        <dbReference type="Proteomes" id="UP000054498"/>
    </source>
</evidence>
<dbReference type="EMBL" id="KK100453">
    <property type="protein sequence ID" value="KIZ05810.1"/>
    <property type="molecule type" value="Genomic_DNA"/>
</dbReference>